<reference evidence="1 2" key="1">
    <citation type="submission" date="2015-03" db="EMBL/GenBank/DDBJ databases">
        <title>Genome sequencing of Methylobacterium aquaticum DSM16371 type strain.</title>
        <authorList>
            <person name="Chaudhry V."/>
            <person name="Patil P.B."/>
        </authorList>
    </citation>
    <scope>NUCLEOTIDE SEQUENCE [LARGE SCALE GENOMIC DNA]</scope>
    <source>
        <strain evidence="1 2">DSM 16371</strain>
    </source>
</reference>
<organism evidence="1 2">
    <name type="scientific">Methylobacterium aquaticum</name>
    <dbReference type="NCBI Taxonomy" id="270351"/>
    <lineage>
        <taxon>Bacteria</taxon>
        <taxon>Pseudomonadati</taxon>
        <taxon>Pseudomonadota</taxon>
        <taxon>Alphaproteobacteria</taxon>
        <taxon>Hyphomicrobiales</taxon>
        <taxon>Methylobacteriaceae</taxon>
        <taxon>Methylobacterium</taxon>
    </lineage>
</organism>
<accession>A0A0J6S6Y6</accession>
<dbReference type="OrthoDB" id="361944at2"/>
<dbReference type="PATRIC" id="fig|270351.6.peg.2944"/>
<evidence type="ECO:0008006" key="3">
    <source>
        <dbReference type="Google" id="ProtNLM"/>
    </source>
</evidence>
<evidence type="ECO:0000313" key="2">
    <source>
        <dbReference type="Proteomes" id="UP000035929"/>
    </source>
</evidence>
<evidence type="ECO:0000313" key="1">
    <source>
        <dbReference type="EMBL" id="KMO29464.1"/>
    </source>
</evidence>
<sequence length="104" mass="11530">MPKLNLPPITDEEEARIQAGIAADPDNPEITPEQFAQARPFVEVFPELAGAFRRSRGPQKAPTKQLVSLRLDQDVIERFKATGPGWQTRINEVLRQAAETLPAA</sequence>
<dbReference type="AlphaFoldDB" id="A0A0J6S6Y6"/>
<comment type="caution">
    <text evidence="1">The sequence shown here is derived from an EMBL/GenBank/DDBJ whole genome shotgun (WGS) entry which is preliminary data.</text>
</comment>
<protein>
    <recommendedName>
        <fullName evidence="3">BrnA antitoxin family protein</fullName>
    </recommendedName>
</protein>
<dbReference type="InterPro" id="IPR025528">
    <property type="entry name" value="BrnA_antitoxin"/>
</dbReference>
<dbReference type="RefSeq" id="WP_048466424.1">
    <property type="nucleotide sequence ID" value="NZ_JBNTQU010000001.1"/>
</dbReference>
<proteinExistence type="predicted"/>
<name>A0A0J6S6Y6_9HYPH</name>
<gene>
    <name evidence="1" type="ORF">VP06_24615</name>
</gene>
<dbReference type="Pfam" id="PF14384">
    <property type="entry name" value="BrnA_antitoxin"/>
    <property type="match status" value="1"/>
</dbReference>
<dbReference type="EMBL" id="LABX01000204">
    <property type="protein sequence ID" value="KMO29464.1"/>
    <property type="molecule type" value="Genomic_DNA"/>
</dbReference>
<dbReference type="Proteomes" id="UP000035929">
    <property type="component" value="Unassembled WGS sequence"/>
</dbReference>